<dbReference type="Proteomes" id="UP001274830">
    <property type="component" value="Unassembled WGS sequence"/>
</dbReference>
<dbReference type="PROSITE" id="PS00211">
    <property type="entry name" value="ABC_TRANSPORTER_1"/>
    <property type="match status" value="1"/>
</dbReference>
<dbReference type="GO" id="GO:0016020">
    <property type="term" value="C:membrane"/>
    <property type="evidence" value="ECO:0007669"/>
    <property type="project" value="UniProtKB-SubCell"/>
</dbReference>
<dbReference type="InterPro" id="IPR050173">
    <property type="entry name" value="ABC_transporter_C-like"/>
</dbReference>
<dbReference type="SUPFAM" id="SSF90123">
    <property type="entry name" value="ABC transporter transmembrane region"/>
    <property type="match status" value="2"/>
</dbReference>
<dbReference type="InterPro" id="IPR017871">
    <property type="entry name" value="ABC_transporter-like_CS"/>
</dbReference>
<dbReference type="GO" id="GO:0005524">
    <property type="term" value="F:ATP binding"/>
    <property type="evidence" value="ECO:0007669"/>
    <property type="project" value="UniProtKB-KW"/>
</dbReference>
<comment type="subcellular location">
    <subcellularLocation>
        <location evidence="1">Membrane</location>
        <topology evidence="1">Multi-pass membrane protein</topology>
    </subcellularLocation>
</comment>
<feature type="transmembrane region" description="Helical" evidence="8">
    <location>
        <begin position="153"/>
        <end position="174"/>
    </location>
</feature>
<feature type="transmembrane region" description="Helical" evidence="8">
    <location>
        <begin position="94"/>
        <end position="112"/>
    </location>
</feature>
<gene>
    <name evidence="11" type="ORF">LTR78_008665</name>
</gene>
<comment type="caution">
    <text evidence="11">The sequence shown here is derived from an EMBL/GenBank/DDBJ whole genome shotgun (WGS) entry which is preliminary data.</text>
</comment>
<feature type="transmembrane region" description="Helical" evidence="8">
    <location>
        <begin position="872"/>
        <end position="893"/>
    </location>
</feature>
<keyword evidence="4" id="KW-0547">Nucleotide-binding</keyword>
<dbReference type="InterPro" id="IPR056227">
    <property type="entry name" value="TMD0_ABC"/>
</dbReference>
<keyword evidence="5" id="KW-0067">ATP-binding</keyword>
<feature type="domain" description="ABC transmembrane type-1" evidence="10">
    <location>
        <begin position="277"/>
        <end position="526"/>
    </location>
</feature>
<dbReference type="InterPro" id="IPR036640">
    <property type="entry name" value="ABC1_TM_sf"/>
</dbReference>
<dbReference type="SMART" id="SM00382">
    <property type="entry name" value="AAA"/>
    <property type="match status" value="1"/>
</dbReference>
<feature type="transmembrane region" description="Helical" evidence="8">
    <location>
        <begin position="384"/>
        <end position="406"/>
    </location>
</feature>
<dbReference type="InterPro" id="IPR011527">
    <property type="entry name" value="ABC1_TM_dom"/>
</dbReference>
<feature type="transmembrane region" description="Helical" evidence="8">
    <location>
        <begin position="913"/>
        <end position="940"/>
    </location>
</feature>
<evidence type="ECO:0000259" key="9">
    <source>
        <dbReference type="PROSITE" id="PS50893"/>
    </source>
</evidence>
<dbReference type="InterPro" id="IPR003439">
    <property type="entry name" value="ABC_transporter-like_ATP-bd"/>
</dbReference>
<evidence type="ECO:0000259" key="10">
    <source>
        <dbReference type="PROSITE" id="PS50929"/>
    </source>
</evidence>
<dbReference type="PANTHER" id="PTHR24223">
    <property type="entry name" value="ATP-BINDING CASSETTE SUB-FAMILY C"/>
    <property type="match status" value="1"/>
</dbReference>
<feature type="transmembrane region" description="Helical" evidence="8">
    <location>
        <begin position="468"/>
        <end position="488"/>
    </location>
</feature>
<feature type="transmembrane region" description="Helical" evidence="8">
    <location>
        <begin position="310"/>
        <end position="333"/>
    </location>
</feature>
<dbReference type="InterPro" id="IPR027417">
    <property type="entry name" value="P-loop_NTPase"/>
</dbReference>
<evidence type="ECO:0000313" key="11">
    <source>
        <dbReference type="EMBL" id="KAK3671387.1"/>
    </source>
</evidence>
<evidence type="ECO:0000256" key="7">
    <source>
        <dbReference type="ARBA" id="ARBA00023136"/>
    </source>
</evidence>
<feature type="transmembrane region" description="Helical" evidence="8">
    <location>
        <begin position="69"/>
        <end position="88"/>
    </location>
</feature>
<feature type="domain" description="ABC transporter" evidence="9">
    <location>
        <begin position="574"/>
        <end position="803"/>
    </location>
</feature>
<dbReference type="CDD" id="cd18580">
    <property type="entry name" value="ABC_6TM_ABCC_D2"/>
    <property type="match status" value="1"/>
</dbReference>
<evidence type="ECO:0000256" key="6">
    <source>
        <dbReference type="ARBA" id="ARBA00022989"/>
    </source>
</evidence>
<dbReference type="Gene3D" id="3.40.50.300">
    <property type="entry name" value="P-loop containing nucleotide triphosphate hydrolases"/>
    <property type="match status" value="1"/>
</dbReference>
<dbReference type="Pfam" id="PF24357">
    <property type="entry name" value="TMD0_ABC"/>
    <property type="match status" value="1"/>
</dbReference>
<evidence type="ECO:0000313" key="12">
    <source>
        <dbReference type="Proteomes" id="UP001274830"/>
    </source>
</evidence>
<dbReference type="Gene3D" id="1.20.1560.10">
    <property type="entry name" value="ABC transporter type 1, transmembrane domain"/>
    <property type="match status" value="2"/>
</dbReference>
<dbReference type="GO" id="GO:0140359">
    <property type="term" value="F:ABC-type transporter activity"/>
    <property type="evidence" value="ECO:0007669"/>
    <property type="project" value="InterPro"/>
</dbReference>
<keyword evidence="3 8" id="KW-0812">Transmembrane</keyword>
<evidence type="ECO:0000256" key="4">
    <source>
        <dbReference type="ARBA" id="ARBA00022741"/>
    </source>
</evidence>
<keyword evidence="12" id="KW-1185">Reference proteome</keyword>
<keyword evidence="6 8" id="KW-1133">Transmembrane helix</keyword>
<dbReference type="PANTHER" id="PTHR24223:SF345">
    <property type="entry name" value="ABC MULTIDRUG TRANSPORTER (EUROFUNG)"/>
    <property type="match status" value="1"/>
</dbReference>
<feature type="transmembrane region" description="Helical" evidence="8">
    <location>
        <begin position="29"/>
        <end position="48"/>
    </location>
</feature>
<feature type="domain" description="ABC transmembrane type-1" evidence="10">
    <location>
        <begin position="881"/>
        <end position="1054"/>
    </location>
</feature>
<dbReference type="InterPro" id="IPR003593">
    <property type="entry name" value="AAA+_ATPase"/>
</dbReference>
<keyword evidence="7 8" id="KW-0472">Membrane</keyword>
<protein>
    <submittedName>
        <fullName evidence="11">Uncharacterized protein</fullName>
    </submittedName>
</protein>
<dbReference type="Pfam" id="PF00005">
    <property type="entry name" value="ABC_tran"/>
    <property type="match status" value="1"/>
</dbReference>
<evidence type="ECO:0000256" key="2">
    <source>
        <dbReference type="ARBA" id="ARBA00022448"/>
    </source>
</evidence>
<feature type="transmembrane region" description="Helical" evidence="8">
    <location>
        <begin position="124"/>
        <end position="141"/>
    </location>
</feature>
<organism evidence="11 12">
    <name type="scientific">Recurvomyces mirabilis</name>
    <dbReference type="NCBI Taxonomy" id="574656"/>
    <lineage>
        <taxon>Eukaryota</taxon>
        <taxon>Fungi</taxon>
        <taxon>Dikarya</taxon>
        <taxon>Ascomycota</taxon>
        <taxon>Pezizomycotina</taxon>
        <taxon>Dothideomycetes</taxon>
        <taxon>Dothideomycetidae</taxon>
        <taxon>Mycosphaerellales</taxon>
        <taxon>Teratosphaeriaceae</taxon>
        <taxon>Recurvomyces</taxon>
    </lineage>
</organism>
<dbReference type="PROSITE" id="PS50893">
    <property type="entry name" value="ABC_TRANSPORTER_2"/>
    <property type="match status" value="1"/>
</dbReference>
<evidence type="ECO:0000256" key="8">
    <source>
        <dbReference type="SAM" id="Phobius"/>
    </source>
</evidence>
<reference evidence="11" key="1">
    <citation type="submission" date="2023-07" db="EMBL/GenBank/DDBJ databases">
        <title>Black Yeasts Isolated from many extreme environments.</title>
        <authorList>
            <person name="Coleine C."/>
            <person name="Stajich J.E."/>
            <person name="Selbmann L."/>
        </authorList>
    </citation>
    <scope>NUCLEOTIDE SEQUENCE</scope>
    <source>
        <strain evidence="11">CCFEE 5485</strain>
    </source>
</reference>
<feature type="transmembrane region" description="Helical" evidence="8">
    <location>
        <begin position="500"/>
        <end position="518"/>
    </location>
</feature>
<dbReference type="GO" id="GO:0016887">
    <property type="term" value="F:ATP hydrolysis activity"/>
    <property type="evidence" value="ECO:0007669"/>
    <property type="project" value="InterPro"/>
</dbReference>
<evidence type="ECO:0000256" key="3">
    <source>
        <dbReference type="ARBA" id="ARBA00022692"/>
    </source>
</evidence>
<evidence type="ECO:0000256" key="1">
    <source>
        <dbReference type="ARBA" id="ARBA00004141"/>
    </source>
</evidence>
<dbReference type="EMBL" id="JAUTXT010000043">
    <property type="protein sequence ID" value="KAK3671387.1"/>
    <property type="molecule type" value="Genomic_DNA"/>
</dbReference>
<dbReference type="InterPro" id="IPR044726">
    <property type="entry name" value="ABCC_6TM_D2"/>
</dbReference>
<proteinExistence type="predicted"/>
<sequence>MPCLNDASFEPGVRGCRDDFDFTIVFEQSIFSIGPAVLFLLAAALRIWSISRLEKIVHAVALSSLKLATIALLACSNLSLLVLVAIGPTMAPDVSIASAVLHLVVALCMLALSHLEHERSARPSILLSVYLFITSLLDVAQTRTLYLSAHSRIETAVAGVFTLSLALKVIILLLEAQRKTKWVRWDTAVPHSPEETSGIYSIGMYSWLNHLFFIGYRTPLDMQSLYALDQTMTSEDLYGRFKEHADFSKVKGQYLGLVRATVRTLWWQLLLPVFPRAALTGFNLCQPFLLNSVLKILSNPVGPGTANQKYGLIGASVFIYAGFAISTAFYWYFHWRLLQMTRGILVTALYDKATKARHGSEGGNDAVTLMSVDMERIVLGFTRMHGAAFVAAILVALTAFTIIYVLTQYTARAQKAWMEEVQRRVGLTATMIAKMKNIRIAGLTSPVFEAIQKARVHELKRSSRVRTLAIIATTISFTTYTISPVLTFALSGRYLDSNRVYTSLAFLMVMATSSYMALRSAPQLANAFICMARIQAYLESDEREDYRIMISDRTAQTQHSEDEKGMARHSLPAFVIKDGAFGWQEGQPVLHDINLSLPKRGLTIVAGPVACGKSTLCQALLGEIPYHSGEVAMHLTSARIGYCEQSPFLSNCTVRENIISHSPFFPDRYAEVVNATLLEFDFEILPLGDDTVVGSNGIVLSGGQKQRIALARALYLQTDTLVLDDVFSGLDADTEEQVFRRVFGPHGIVRRQRKTAILCTHSTRHLPFADHFIILGESGRIVEQGEFRVLQKNSPYLTGIEPRVNGSETSSEDIDFKNDKSYASSEQAIEPASQVVKVEQETIKRSEAKAAVPLAHNKESTWSVYKYYIKSIGMTLVLCQLLAAVLHGLLYNFPTVWLQYWTGDTYSAHPKHITGYYLGIYGLLEVGCLLSLLLLGYLIWVITIRKAGANLHQDALTTLTHAPLSYLTKTDQGLLTNLFSQDMNLLDTELANALLNTLMNASLAIGQAAVIVAATPYIAVGYPLLVLVLWLIQKVYLRTSRRLRMLSLESKSPL</sequence>
<dbReference type="CDD" id="cd03250">
    <property type="entry name" value="ABCC_MRP_domain1"/>
    <property type="match status" value="1"/>
</dbReference>
<evidence type="ECO:0000256" key="5">
    <source>
        <dbReference type="ARBA" id="ARBA00022840"/>
    </source>
</evidence>
<dbReference type="Pfam" id="PF00664">
    <property type="entry name" value="ABC_membrane"/>
    <property type="match status" value="1"/>
</dbReference>
<name>A0AAE0TSW4_9PEZI</name>
<dbReference type="PROSITE" id="PS50929">
    <property type="entry name" value="ABC_TM1F"/>
    <property type="match status" value="2"/>
</dbReference>
<feature type="transmembrane region" description="Helical" evidence="8">
    <location>
        <begin position="1020"/>
        <end position="1037"/>
    </location>
</feature>
<dbReference type="AlphaFoldDB" id="A0AAE0TSW4"/>
<dbReference type="SUPFAM" id="SSF52540">
    <property type="entry name" value="P-loop containing nucleoside triphosphate hydrolases"/>
    <property type="match status" value="1"/>
</dbReference>
<keyword evidence="2" id="KW-0813">Transport</keyword>
<accession>A0AAE0TSW4</accession>